<name>A0A0C6EYQ8_9HYPH</name>
<dbReference type="AlphaFoldDB" id="A0A0C6EYQ8"/>
<sequence length="62" mass="7191">MPEERALAIDLRGDDDRAPRRTQRRTRRAPDETGERTRYYAASIQGGTRPRSPLHRVPARYA</sequence>
<protein>
    <submittedName>
        <fullName evidence="2">Uncharacterized protein</fullName>
    </submittedName>
</protein>
<evidence type="ECO:0000313" key="2">
    <source>
        <dbReference type="EMBL" id="BAQ45371.1"/>
    </source>
</evidence>
<accession>A0A0C6EYQ8</accession>
<reference evidence="3" key="2">
    <citation type="submission" date="2015-01" db="EMBL/GenBank/DDBJ databases">
        <title>Complete genome sequence of Methylobacterium aquaticum strain 22A.</title>
        <authorList>
            <person name="Tani A."/>
            <person name="Ogura Y."/>
            <person name="Hayashi T."/>
        </authorList>
    </citation>
    <scope>NUCLEOTIDE SEQUENCE [LARGE SCALE GENOMIC DNA]</scope>
    <source>
        <strain evidence="3">MA-22A</strain>
    </source>
</reference>
<organism evidence="2 3">
    <name type="scientific">Methylobacterium aquaticum</name>
    <dbReference type="NCBI Taxonomy" id="270351"/>
    <lineage>
        <taxon>Bacteria</taxon>
        <taxon>Pseudomonadati</taxon>
        <taxon>Pseudomonadota</taxon>
        <taxon>Alphaproteobacteria</taxon>
        <taxon>Hyphomicrobiales</taxon>
        <taxon>Methylobacteriaceae</taxon>
        <taxon>Methylobacterium</taxon>
    </lineage>
</organism>
<dbReference type="EMBL" id="AP014704">
    <property type="protein sequence ID" value="BAQ45371.1"/>
    <property type="molecule type" value="Genomic_DNA"/>
</dbReference>
<feature type="region of interest" description="Disordered" evidence="1">
    <location>
        <begin position="1"/>
        <end position="36"/>
    </location>
</feature>
<evidence type="ECO:0000313" key="3">
    <source>
        <dbReference type="Proteomes" id="UP000061432"/>
    </source>
</evidence>
<reference evidence="2 3" key="1">
    <citation type="journal article" date="2015" name="Genome Announc.">
        <title>Complete Genome Sequence of Methylobacterium aquaticum Strain 22A, Isolated from Racomitrium japonicum Moss.</title>
        <authorList>
            <person name="Tani A."/>
            <person name="Ogura Y."/>
            <person name="Hayashi T."/>
            <person name="Kimbara K."/>
        </authorList>
    </citation>
    <scope>NUCLEOTIDE SEQUENCE [LARGE SCALE GENOMIC DNA]</scope>
    <source>
        <strain evidence="2 3">MA-22A</strain>
    </source>
</reference>
<dbReference type="KEGG" id="maqu:Maq22A_c10465"/>
<feature type="compositionally biased region" description="Basic and acidic residues" evidence="1">
    <location>
        <begin position="1"/>
        <end position="19"/>
    </location>
</feature>
<dbReference type="Proteomes" id="UP000061432">
    <property type="component" value="Chromosome"/>
</dbReference>
<gene>
    <name evidence="2" type="ORF">Maq22A_c10465</name>
</gene>
<proteinExistence type="predicted"/>
<evidence type="ECO:0000256" key="1">
    <source>
        <dbReference type="SAM" id="MobiDB-lite"/>
    </source>
</evidence>